<dbReference type="PANTHER" id="PTHR43833">
    <property type="entry name" value="POTASSIUM CHANNEL PROTEIN 2-RELATED-RELATED"/>
    <property type="match status" value="1"/>
</dbReference>
<dbReference type="InterPro" id="IPR003148">
    <property type="entry name" value="RCK_N"/>
</dbReference>
<comment type="caution">
    <text evidence="9">The sequence shown here is derived from an EMBL/GenBank/DDBJ whole genome shotgun (WGS) entry which is preliminary data.</text>
</comment>
<dbReference type="Gene3D" id="1.10.287.70">
    <property type="match status" value="1"/>
</dbReference>
<dbReference type="SUPFAM" id="SSF81324">
    <property type="entry name" value="Voltage-gated potassium channels"/>
    <property type="match status" value="1"/>
</dbReference>
<dbReference type="PROSITE" id="PS51202">
    <property type="entry name" value="RCK_C"/>
    <property type="match status" value="1"/>
</dbReference>
<sequence length="351" mass="38881">MGYNVRKRTPFLTRVLRLRNQLGFFWPLVISQLSLVTVSLGAIYGYMLIEGWNFWDSFYMVVITLSTIGFGEVHPLSQEGRVLTTFVILTGVGNFAFILGAFSQLLVEGRLFKLLGRRRVLKTISKLRNHCIICGYGRIGSVVAQEIMEEGYDIVVIENDPKTLERLEEDGVLHISGDATSDEVLAEAGISHAKSLIASLSEDSQNVYVVLSARQLNRDINIVARAGAQAHMSKLKLAGANVVLMPNRIGGVRMAQSVLRPTVTSFMELAHKKTSQDIQMEELTISDTSELVGKNLIESGIRPRFNLIIIAIKKVGQEMTFNPEPKTVLHAGDTVIAVGSTKSFQQFEEIL</sequence>
<keyword evidence="5" id="KW-0520">NAD</keyword>
<evidence type="ECO:0000256" key="1">
    <source>
        <dbReference type="ARBA" id="ARBA00004651"/>
    </source>
</evidence>
<evidence type="ECO:0000313" key="9">
    <source>
        <dbReference type="EMBL" id="GFM34127.1"/>
    </source>
</evidence>
<dbReference type="InterPro" id="IPR036291">
    <property type="entry name" value="NAD(P)-bd_dom_sf"/>
</dbReference>
<evidence type="ECO:0000256" key="5">
    <source>
        <dbReference type="ARBA" id="ARBA00023027"/>
    </source>
</evidence>
<keyword evidence="6" id="KW-0472">Membrane</keyword>
<dbReference type="PANTHER" id="PTHR43833:SF9">
    <property type="entry name" value="POTASSIUM CHANNEL PROTEIN YUGO-RELATED"/>
    <property type="match status" value="1"/>
</dbReference>
<dbReference type="RefSeq" id="WP_174405748.1">
    <property type="nucleotide sequence ID" value="NZ_BLVO01000013.1"/>
</dbReference>
<dbReference type="GO" id="GO:0015079">
    <property type="term" value="F:potassium ion transmembrane transporter activity"/>
    <property type="evidence" value="ECO:0007669"/>
    <property type="project" value="InterPro"/>
</dbReference>
<dbReference type="Pfam" id="PF02254">
    <property type="entry name" value="TrkA_N"/>
    <property type="match status" value="1"/>
</dbReference>
<accession>A0A7J0BK67</accession>
<reference evidence="9 10" key="1">
    <citation type="submission" date="2020-05" db="EMBL/GenBank/DDBJ databases">
        <title>Draft genome sequence of Desulfovibrio sp. strain HN2T.</title>
        <authorList>
            <person name="Ueno A."/>
            <person name="Tamazawa S."/>
            <person name="Tamamura S."/>
            <person name="Murakami T."/>
            <person name="Kiyama T."/>
            <person name="Inomata H."/>
            <person name="Amano Y."/>
            <person name="Miyakawa K."/>
            <person name="Tamaki H."/>
            <person name="Naganuma T."/>
            <person name="Kaneko K."/>
        </authorList>
    </citation>
    <scope>NUCLEOTIDE SEQUENCE [LARGE SCALE GENOMIC DNA]</scope>
    <source>
        <strain evidence="9 10">HN2</strain>
    </source>
</reference>
<dbReference type="Pfam" id="PF07885">
    <property type="entry name" value="Ion_trans_2"/>
    <property type="match status" value="1"/>
</dbReference>
<comment type="subcellular location">
    <subcellularLocation>
        <location evidence="1">Cell membrane</location>
        <topology evidence="1">Multi-pass membrane protein</topology>
    </subcellularLocation>
</comment>
<keyword evidence="4" id="KW-0630">Potassium</keyword>
<name>A0A7J0BK67_9BACT</name>
<protein>
    <recommendedName>
        <fullName evidence="2">Trk system potassium uptake protein TrkA</fullName>
    </recommendedName>
</protein>
<keyword evidence="6" id="KW-1133">Transmembrane helix</keyword>
<proteinExistence type="predicted"/>
<evidence type="ECO:0000313" key="10">
    <source>
        <dbReference type="Proteomes" id="UP000503840"/>
    </source>
</evidence>
<dbReference type="PRINTS" id="PR00335">
    <property type="entry name" value="KUPTAKETRKA"/>
</dbReference>
<dbReference type="Gene3D" id="3.30.70.1450">
    <property type="entry name" value="Regulator of K+ conductance, C-terminal domain"/>
    <property type="match status" value="1"/>
</dbReference>
<dbReference type="InterPro" id="IPR006036">
    <property type="entry name" value="K_uptake_TrkA"/>
</dbReference>
<feature type="domain" description="RCK N-terminal" evidence="7">
    <location>
        <begin position="128"/>
        <end position="245"/>
    </location>
</feature>
<dbReference type="Gene3D" id="3.40.50.720">
    <property type="entry name" value="NAD(P)-binding Rossmann-like Domain"/>
    <property type="match status" value="1"/>
</dbReference>
<dbReference type="Pfam" id="PF02080">
    <property type="entry name" value="TrkA_C"/>
    <property type="match status" value="1"/>
</dbReference>
<dbReference type="EMBL" id="BLVO01000013">
    <property type="protein sequence ID" value="GFM34127.1"/>
    <property type="molecule type" value="Genomic_DNA"/>
</dbReference>
<gene>
    <name evidence="9" type="ORF">DSM101010T_24920</name>
</gene>
<keyword evidence="3" id="KW-0633">Potassium transport</keyword>
<keyword evidence="3" id="KW-0813">Transport</keyword>
<keyword evidence="3" id="KW-0406">Ion transport</keyword>
<feature type="transmembrane region" description="Helical" evidence="6">
    <location>
        <begin position="58"/>
        <end position="76"/>
    </location>
</feature>
<dbReference type="InterPro" id="IPR006037">
    <property type="entry name" value="RCK_C"/>
</dbReference>
<keyword evidence="6" id="KW-0812">Transmembrane</keyword>
<dbReference type="Proteomes" id="UP000503840">
    <property type="component" value="Unassembled WGS sequence"/>
</dbReference>
<keyword evidence="10" id="KW-1185">Reference proteome</keyword>
<dbReference type="InterPro" id="IPR013099">
    <property type="entry name" value="K_chnl_dom"/>
</dbReference>
<evidence type="ECO:0000256" key="4">
    <source>
        <dbReference type="ARBA" id="ARBA00022958"/>
    </source>
</evidence>
<dbReference type="AlphaFoldDB" id="A0A7J0BK67"/>
<feature type="transmembrane region" description="Helical" evidence="6">
    <location>
        <begin position="82"/>
        <end position="107"/>
    </location>
</feature>
<feature type="domain" description="RCK C-terminal" evidence="8">
    <location>
        <begin position="267"/>
        <end position="351"/>
    </location>
</feature>
<dbReference type="GO" id="GO:0005886">
    <property type="term" value="C:plasma membrane"/>
    <property type="evidence" value="ECO:0007669"/>
    <property type="project" value="UniProtKB-SubCell"/>
</dbReference>
<evidence type="ECO:0000256" key="3">
    <source>
        <dbReference type="ARBA" id="ARBA00022538"/>
    </source>
</evidence>
<organism evidence="9 10">
    <name type="scientific">Desulfovibrio subterraneus</name>
    <dbReference type="NCBI Taxonomy" id="2718620"/>
    <lineage>
        <taxon>Bacteria</taxon>
        <taxon>Pseudomonadati</taxon>
        <taxon>Thermodesulfobacteriota</taxon>
        <taxon>Desulfovibrionia</taxon>
        <taxon>Desulfovibrionales</taxon>
        <taxon>Desulfovibrionaceae</taxon>
        <taxon>Desulfovibrio</taxon>
    </lineage>
</organism>
<dbReference type="InterPro" id="IPR036721">
    <property type="entry name" value="RCK_C_sf"/>
</dbReference>
<dbReference type="SUPFAM" id="SSF51735">
    <property type="entry name" value="NAD(P)-binding Rossmann-fold domains"/>
    <property type="match status" value="1"/>
</dbReference>
<evidence type="ECO:0000259" key="7">
    <source>
        <dbReference type="PROSITE" id="PS51201"/>
    </source>
</evidence>
<dbReference type="PROSITE" id="PS51201">
    <property type="entry name" value="RCK_N"/>
    <property type="match status" value="1"/>
</dbReference>
<feature type="transmembrane region" description="Helical" evidence="6">
    <location>
        <begin position="24"/>
        <end position="46"/>
    </location>
</feature>
<evidence type="ECO:0000259" key="8">
    <source>
        <dbReference type="PROSITE" id="PS51202"/>
    </source>
</evidence>
<dbReference type="InterPro" id="IPR050721">
    <property type="entry name" value="Trk_Ktr_HKT_K-transport"/>
</dbReference>
<evidence type="ECO:0000256" key="2">
    <source>
        <dbReference type="ARBA" id="ARBA00017378"/>
    </source>
</evidence>
<evidence type="ECO:0000256" key="6">
    <source>
        <dbReference type="SAM" id="Phobius"/>
    </source>
</evidence>
<dbReference type="SUPFAM" id="SSF116726">
    <property type="entry name" value="TrkA C-terminal domain-like"/>
    <property type="match status" value="1"/>
</dbReference>